<dbReference type="InterPro" id="IPR018779">
    <property type="entry name" value="RecJ_C"/>
</dbReference>
<comment type="caution">
    <text evidence="10">The sequence shown here is derived from an EMBL/GenBank/DDBJ whole genome shotgun (WGS) entry which is preliminary data.</text>
</comment>
<dbReference type="InterPro" id="IPR004610">
    <property type="entry name" value="RecJ"/>
</dbReference>
<dbReference type="Pfam" id="PF01368">
    <property type="entry name" value="DHH"/>
    <property type="match status" value="1"/>
</dbReference>
<feature type="domain" description="DHHA1" evidence="7">
    <location>
        <begin position="346"/>
        <end position="438"/>
    </location>
</feature>
<dbReference type="OrthoDB" id="9809852at2"/>
<dbReference type="GO" id="GO:0006310">
    <property type="term" value="P:DNA recombination"/>
    <property type="evidence" value="ECO:0007669"/>
    <property type="project" value="InterPro"/>
</dbReference>
<evidence type="ECO:0000256" key="4">
    <source>
        <dbReference type="ARBA" id="ARBA00022801"/>
    </source>
</evidence>
<dbReference type="GO" id="GO:0006281">
    <property type="term" value="P:DNA repair"/>
    <property type="evidence" value="ECO:0007669"/>
    <property type="project" value="InterPro"/>
</dbReference>
<accession>A0A1E5H0Y0</accession>
<dbReference type="Gene3D" id="3.90.1640.30">
    <property type="match status" value="1"/>
</dbReference>
<evidence type="ECO:0000259" key="7">
    <source>
        <dbReference type="Pfam" id="PF02272"/>
    </source>
</evidence>
<sequence length="770" mass="86976">MKKAKYTWQLREKSELSEEFSEILTNEKINPLLGQLLWHRDIQTKDALERFLRPTVENLYDPFLMHDMEKSVNRIQQAVAQGEKILVYGDYDADGITSTTVMKEAIELIGGEVEYFLPNRFIHGYGPNVSVFKEQIENGIQLIVTVDNGVAGHEAINYAAEQGIDVIVTDHHELPPELPNAFAIIHPKHPKGQYPFGELAGVGVAFKVATALLGELPVEFLDLVAIGTIADLVSLTDENRVLVKMGLEMLRNGERIGLDTLIHLAEVKKETLSEENIGFTIAPRLNALGRLGEAAPGVELMTTFDEEEAEQIATYINSQNEERKEIVAKITKEAFELIDPTESIHIVAKQGWHEGVLGIVAGRIMQETGKPTIVLTIDENNESAKGSGRSVSALNLFDALSEIREEFTHFGGHHMAAGMTLPFSNIDTVKKHLISYIEKNQIDLSQGQELLIDETLTVEETTISFIQQLKILAPFGTDNPVPNFLFKDVSIEQIRQIGADKSHLKFQLSQAGAKLDAIAFQMGNQADEFGLGTTNVAGQLSINEWNGNKKPQLMVSDFSIDGVQLFDFRGKNARQKEIPVSNTLYIYFSSDSKKLIDDVTSEQLLFNDLDDVIERIEKRAIQQLVFVDCPDDIDLLKQITQLGKIQRVYMLGRSQEDAYLNGTGTREQYAQLYKFVRQQEQVDVRYKLNVVAQHLKIQEKLLIFMIQVFFDLGFVTIENGVLRKVDNPENHPLTESKVYQTRLKRIKTEEFLLYSNRETLQQWLWNEEEV</sequence>
<comment type="similarity">
    <text evidence="1">Belongs to the RecJ family.</text>
</comment>
<dbReference type="PANTHER" id="PTHR30255">
    <property type="entry name" value="SINGLE-STRANDED-DNA-SPECIFIC EXONUCLEASE RECJ"/>
    <property type="match status" value="1"/>
</dbReference>
<dbReference type="GO" id="GO:0003676">
    <property type="term" value="F:nucleic acid binding"/>
    <property type="evidence" value="ECO:0007669"/>
    <property type="project" value="InterPro"/>
</dbReference>
<dbReference type="AlphaFoldDB" id="A0A1E5H0Y0"/>
<organism evidence="10 11">
    <name type="scientific">Enterococcus quebecensis</name>
    <dbReference type="NCBI Taxonomy" id="903983"/>
    <lineage>
        <taxon>Bacteria</taxon>
        <taxon>Bacillati</taxon>
        <taxon>Bacillota</taxon>
        <taxon>Bacilli</taxon>
        <taxon>Lactobacillales</taxon>
        <taxon>Enterococcaceae</taxon>
        <taxon>Enterococcus</taxon>
    </lineage>
</organism>
<keyword evidence="4" id="KW-0378">Hydrolase</keyword>
<reference evidence="11" key="1">
    <citation type="submission" date="2016-09" db="EMBL/GenBank/DDBJ databases">
        <authorList>
            <person name="Gulvik C.A."/>
        </authorList>
    </citation>
    <scope>NUCLEOTIDE SEQUENCE [LARGE SCALE GENOMIC DNA]</scope>
    <source>
        <strain evidence="11">LMG 26306</strain>
    </source>
</reference>
<dbReference type="PANTHER" id="PTHR30255:SF2">
    <property type="entry name" value="SINGLE-STRANDED-DNA-SPECIFIC EXONUCLEASE RECJ"/>
    <property type="match status" value="1"/>
</dbReference>
<dbReference type="Pfam" id="PF02272">
    <property type="entry name" value="DHHA1"/>
    <property type="match status" value="1"/>
</dbReference>
<keyword evidence="3" id="KW-0540">Nuclease</keyword>
<protein>
    <recommendedName>
        <fullName evidence="2">Single-stranded-DNA-specific exonuclease RecJ</fullName>
    </recommendedName>
</protein>
<dbReference type="Pfam" id="PF10141">
    <property type="entry name" value="ssDNA-exonuc_C"/>
    <property type="match status" value="1"/>
</dbReference>
<evidence type="ECO:0000256" key="5">
    <source>
        <dbReference type="ARBA" id="ARBA00022839"/>
    </source>
</evidence>
<evidence type="ECO:0000256" key="1">
    <source>
        <dbReference type="ARBA" id="ARBA00005915"/>
    </source>
</evidence>
<dbReference type="NCBIfam" id="TIGR00644">
    <property type="entry name" value="recJ"/>
    <property type="match status" value="1"/>
</dbReference>
<proteinExistence type="inferred from homology"/>
<evidence type="ECO:0000259" key="8">
    <source>
        <dbReference type="Pfam" id="PF10141"/>
    </source>
</evidence>
<dbReference type="InterPro" id="IPR038763">
    <property type="entry name" value="DHH_sf"/>
</dbReference>
<keyword evidence="11" id="KW-1185">Reference proteome</keyword>
<evidence type="ECO:0000259" key="6">
    <source>
        <dbReference type="Pfam" id="PF01368"/>
    </source>
</evidence>
<dbReference type="SUPFAM" id="SSF64182">
    <property type="entry name" value="DHH phosphoesterases"/>
    <property type="match status" value="1"/>
</dbReference>
<evidence type="ECO:0000313" key="10">
    <source>
        <dbReference type="EMBL" id="OEG18581.1"/>
    </source>
</evidence>
<dbReference type="InterPro" id="IPR001667">
    <property type="entry name" value="DDH_dom"/>
</dbReference>
<name>A0A1E5H0Y0_9ENTE</name>
<evidence type="ECO:0000256" key="2">
    <source>
        <dbReference type="ARBA" id="ARBA00019841"/>
    </source>
</evidence>
<dbReference type="EMBL" id="MIKB01000003">
    <property type="protein sequence ID" value="OEG18581.1"/>
    <property type="molecule type" value="Genomic_DNA"/>
</dbReference>
<feature type="domain" description="DDH" evidence="6">
    <location>
        <begin position="84"/>
        <end position="228"/>
    </location>
</feature>
<dbReference type="Proteomes" id="UP000094764">
    <property type="component" value="Unassembled WGS sequence"/>
</dbReference>
<dbReference type="PATRIC" id="fig|903983.4.peg.794"/>
<dbReference type="GO" id="GO:0008409">
    <property type="term" value="F:5'-3' exonuclease activity"/>
    <property type="evidence" value="ECO:0007669"/>
    <property type="project" value="InterPro"/>
</dbReference>
<dbReference type="Pfam" id="PF17768">
    <property type="entry name" value="RecJ_OB"/>
    <property type="match status" value="1"/>
</dbReference>
<dbReference type="InterPro" id="IPR051673">
    <property type="entry name" value="SSDNA_exonuclease_RecJ"/>
</dbReference>
<dbReference type="InterPro" id="IPR041122">
    <property type="entry name" value="RecJ_OB"/>
</dbReference>
<dbReference type="RefSeq" id="WP_069634127.1">
    <property type="nucleotide sequence ID" value="NZ_JXKZ01000014.1"/>
</dbReference>
<dbReference type="STRING" id="903983.BCR23_13525"/>
<dbReference type="InterPro" id="IPR003156">
    <property type="entry name" value="DHHA1_dom"/>
</dbReference>
<evidence type="ECO:0000256" key="3">
    <source>
        <dbReference type="ARBA" id="ARBA00022722"/>
    </source>
</evidence>
<evidence type="ECO:0000313" key="11">
    <source>
        <dbReference type="Proteomes" id="UP000094764"/>
    </source>
</evidence>
<keyword evidence="5 10" id="KW-0269">Exonuclease</keyword>
<gene>
    <name evidence="10" type="ORF">BCR23_13525</name>
</gene>
<dbReference type="Gene3D" id="3.10.310.30">
    <property type="match status" value="1"/>
</dbReference>
<feature type="domain" description="RecJ OB" evidence="9">
    <location>
        <begin position="452"/>
        <end position="557"/>
    </location>
</feature>
<feature type="domain" description="Single-stranded-DNA-specific exonuclease RecJ C-terminal" evidence="8">
    <location>
        <begin position="564"/>
        <end position="764"/>
    </location>
</feature>
<evidence type="ECO:0000259" key="9">
    <source>
        <dbReference type="Pfam" id="PF17768"/>
    </source>
</evidence>